<gene>
    <name evidence="1" type="ORF">QY95_00686</name>
</gene>
<dbReference type="OrthoDB" id="2840289at2"/>
<protein>
    <submittedName>
        <fullName evidence="1">Uncharacterized protein</fullName>
    </submittedName>
</protein>
<dbReference type="RefSeq" id="WP_040047930.1">
    <property type="nucleotide sequence ID" value="NZ_JWIR02000021.1"/>
</dbReference>
<name>A0A0F5I8Q1_BACTR</name>
<dbReference type="Proteomes" id="UP000031563">
    <property type="component" value="Unassembled WGS sequence"/>
</dbReference>
<organism evidence="1 2">
    <name type="scientific">Bacillus thermotolerans</name>
    <name type="common">Quasibacillus thermotolerans</name>
    <dbReference type="NCBI Taxonomy" id="1221996"/>
    <lineage>
        <taxon>Bacteria</taxon>
        <taxon>Bacillati</taxon>
        <taxon>Bacillota</taxon>
        <taxon>Bacilli</taxon>
        <taxon>Bacillales</taxon>
        <taxon>Bacillaceae</taxon>
        <taxon>Bacillus</taxon>
    </lineage>
</organism>
<sequence length="85" mass="9578">MYEHNLSIEGAEVTYEDYEDGVIRAKTGVNLRTFGDQIILLVQKADEETTSVHIQSKPAIPTTIVDYGKNIKNVKTITTYLKPHI</sequence>
<accession>A0A0F5I8Q1</accession>
<keyword evidence="2" id="KW-1185">Reference proteome</keyword>
<comment type="caution">
    <text evidence="1">The sequence shown here is derived from an EMBL/GenBank/DDBJ whole genome shotgun (WGS) entry which is preliminary data.</text>
</comment>
<dbReference type="EMBL" id="JWIR02000021">
    <property type="protein sequence ID" value="KKB41542.1"/>
    <property type="molecule type" value="Genomic_DNA"/>
</dbReference>
<reference evidence="1" key="1">
    <citation type="submission" date="2015-02" db="EMBL/GenBank/DDBJ databases">
        <title>Genome Assembly of Bacillaceae bacterium MTCC 8252.</title>
        <authorList>
            <person name="Verma A."/>
            <person name="Khatri I."/>
            <person name="Mual P."/>
            <person name="Subramanian S."/>
            <person name="Krishnamurthi S."/>
        </authorList>
    </citation>
    <scope>NUCLEOTIDE SEQUENCE [LARGE SCALE GENOMIC DNA]</scope>
    <source>
        <strain evidence="1">MTCC 8252</strain>
    </source>
</reference>
<evidence type="ECO:0000313" key="2">
    <source>
        <dbReference type="Proteomes" id="UP000031563"/>
    </source>
</evidence>
<evidence type="ECO:0000313" key="1">
    <source>
        <dbReference type="EMBL" id="KKB41542.1"/>
    </source>
</evidence>
<proteinExistence type="predicted"/>
<dbReference type="AlphaFoldDB" id="A0A0F5I8Q1"/>